<keyword evidence="4" id="KW-0233">DNA recombination</keyword>
<organism evidence="8 9">
    <name type="scientific">Pseudomonas luteola</name>
    <dbReference type="NCBI Taxonomy" id="47886"/>
    <lineage>
        <taxon>Bacteria</taxon>
        <taxon>Pseudomonadati</taxon>
        <taxon>Pseudomonadota</taxon>
        <taxon>Gammaproteobacteria</taxon>
        <taxon>Pseudomonadales</taxon>
        <taxon>Pseudomonadaceae</taxon>
        <taxon>Pseudomonas</taxon>
    </lineage>
</organism>
<dbReference type="InterPro" id="IPR044068">
    <property type="entry name" value="CB"/>
</dbReference>
<dbReference type="CDD" id="cd00397">
    <property type="entry name" value="DNA_BRE_C"/>
    <property type="match status" value="1"/>
</dbReference>
<dbReference type="AlphaFoldDB" id="A0A2X2CCE6"/>
<dbReference type="Gene3D" id="1.10.150.130">
    <property type="match status" value="1"/>
</dbReference>
<dbReference type="InterPro" id="IPR010998">
    <property type="entry name" value="Integrase_recombinase_N"/>
</dbReference>
<evidence type="ECO:0000256" key="4">
    <source>
        <dbReference type="ARBA" id="ARBA00023172"/>
    </source>
</evidence>
<dbReference type="Pfam" id="PF00589">
    <property type="entry name" value="Phage_integrase"/>
    <property type="match status" value="1"/>
</dbReference>
<protein>
    <submittedName>
        <fullName evidence="8">Site-specific recombinase, phage integrase family</fullName>
    </submittedName>
</protein>
<reference evidence="8 9" key="1">
    <citation type="submission" date="2018-06" db="EMBL/GenBank/DDBJ databases">
        <authorList>
            <consortium name="Pathogen Informatics"/>
            <person name="Doyle S."/>
        </authorList>
    </citation>
    <scope>NUCLEOTIDE SEQUENCE [LARGE SCALE GENOMIC DNA]</scope>
    <source>
        <strain evidence="8 9">NCTC11842</strain>
    </source>
</reference>
<dbReference type="InterPro" id="IPR011010">
    <property type="entry name" value="DNA_brk_join_enz"/>
</dbReference>
<dbReference type="PANTHER" id="PTHR30349">
    <property type="entry name" value="PHAGE INTEGRASE-RELATED"/>
    <property type="match status" value="1"/>
</dbReference>
<proteinExistence type="inferred from homology"/>
<dbReference type="InterPro" id="IPR050090">
    <property type="entry name" value="Tyrosine_recombinase_XerCD"/>
</dbReference>
<feature type="domain" description="Tyr recombinase" evidence="6">
    <location>
        <begin position="171"/>
        <end position="382"/>
    </location>
</feature>
<dbReference type="GeneID" id="300269683"/>
<evidence type="ECO:0000259" key="7">
    <source>
        <dbReference type="PROSITE" id="PS51900"/>
    </source>
</evidence>
<keyword evidence="2" id="KW-0229">DNA integration</keyword>
<evidence type="ECO:0000259" key="6">
    <source>
        <dbReference type="PROSITE" id="PS51898"/>
    </source>
</evidence>
<evidence type="ECO:0000256" key="5">
    <source>
        <dbReference type="PROSITE-ProRule" id="PRU01248"/>
    </source>
</evidence>
<dbReference type="InterPro" id="IPR002104">
    <property type="entry name" value="Integrase_catalytic"/>
</dbReference>
<dbReference type="Proteomes" id="UP000250443">
    <property type="component" value="Unassembled WGS sequence"/>
</dbReference>
<dbReference type="EMBL" id="UAUF01000010">
    <property type="protein sequence ID" value="SPZ05198.1"/>
    <property type="molecule type" value="Genomic_DNA"/>
</dbReference>
<dbReference type="RefSeq" id="WP_074829847.1">
    <property type="nucleotide sequence ID" value="NZ_DALZQD010000048.1"/>
</dbReference>
<dbReference type="PANTHER" id="PTHR30349:SF41">
    <property type="entry name" value="INTEGRASE_RECOMBINASE PROTEIN MJ0367-RELATED"/>
    <property type="match status" value="1"/>
</dbReference>
<dbReference type="GO" id="GO:0015074">
    <property type="term" value="P:DNA integration"/>
    <property type="evidence" value="ECO:0007669"/>
    <property type="project" value="UniProtKB-KW"/>
</dbReference>
<gene>
    <name evidence="8" type="ORF">NCTC11842_01642</name>
</gene>
<dbReference type="Gene3D" id="1.10.443.10">
    <property type="entry name" value="Intergrase catalytic core"/>
    <property type="match status" value="1"/>
</dbReference>
<dbReference type="InterPro" id="IPR013762">
    <property type="entry name" value="Integrase-like_cat_sf"/>
</dbReference>
<dbReference type="PROSITE" id="PS51900">
    <property type="entry name" value="CB"/>
    <property type="match status" value="1"/>
</dbReference>
<evidence type="ECO:0000256" key="3">
    <source>
        <dbReference type="ARBA" id="ARBA00023125"/>
    </source>
</evidence>
<dbReference type="GO" id="GO:0003677">
    <property type="term" value="F:DNA binding"/>
    <property type="evidence" value="ECO:0007669"/>
    <property type="project" value="UniProtKB-UniRule"/>
</dbReference>
<dbReference type="SUPFAM" id="SSF56349">
    <property type="entry name" value="DNA breaking-rejoining enzymes"/>
    <property type="match status" value="1"/>
</dbReference>
<comment type="similarity">
    <text evidence="1">Belongs to the 'phage' integrase family.</text>
</comment>
<accession>A0A2X2CCE6</accession>
<evidence type="ECO:0000256" key="2">
    <source>
        <dbReference type="ARBA" id="ARBA00022908"/>
    </source>
</evidence>
<sequence length="387" mass="43863">MKDNPVDLIAETILQGELLPAEPSVTCDDPLQREKNAVMAFLYRWRNSPHTLRRYQTEISRLWLWSAEHDLLISQLTSLHLDLYEDFLRDPVPHDKWCSGAPYPKSSPKWRPFVSGLSLTSIQNAFNAIRALMTAWLKSGYISSDPMALKAKISASMEDGISRSPTAPVESADKWFDDLMAPAIKQALSLMPQDTPAEFQKAEQYRLIIRTLTVTGARVSELVSASQSQIYEDRSGWWIRLRGKGGKIRNVPLPTDYVTEVLMPWRINHSLPAAPLQEESTPLCPPRIWISGKKGLTSRMVLMIVKDVAAMATELLPPEAQRASKLLPRASNHWFRHTFITALIDRDVPTKTIMLTVGQSSEQTLRTYDHKKDQDRHDDVTRVVANL</sequence>
<dbReference type="PROSITE" id="PS51898">
    <property type="entry name" value="TYR_RECOMBINASE"/>
    <property type="match status" value="1"/>
</dbReference>
<evidence type="ECO:0000313" key="8">
    <source>
        <dbReference type="EMBL" id="SPZ05198.1"/>
    </source>
</evidence>
<keyword evidence="3 5" id="KW-0238">DNA-binding</keyword>
<feature type="domain" description="Core-binding (CB)" evidence="7">
    <location>
        <begin position="36"/>
        <end position="137"/>
    </location>
</feature>
<dbReference type="GO" id="GO:0006310">
    <property type="term" value="P:DNA recombination"/>
    <property type="evidence" value="ECO:0007669"/>
    <property type="project" value="UniProtKB-KW"/>
</dbReference>
<evidence type="ECO:0000256" key="1">
    <source>
        <dbReference type="ARBA" id="ARBA00008857"/>
    </source>
</evidence>
<evidence type="ECO:0000313" key="9">
    <source>
        <dbReference type="Proteomes" id="UP000250443"/>
    </source>
</evidence>
<name>A0A2X2CCE6_PSELU</name>